<dbReference type="PANTHER" id="PTHR28272:SF1">
    <property type="entry name" value="RIBONUCLEASES P_MRP PROTEIN SUBUNIT POP3"/>
    <property type="match status" value="1"/>
</dbReference>
<dbReference type="GO" id="GO:0008033">
    <property type="term" value="P:tRNA processing"/>
    <property type="evidence" value="ECO:0007669"/>
    <property type="project" value="InterPro"/>
</dbReference>
<dbReference type="HOGENOM" id="CLU_047273_1_0_1"/>
<feature type="region of interest" description="Disordered" evidence="1">
    <location>
        <begin position="68"/>
        <end position="135"/>
    </location>
</feature>
<dbReference type="AlphaFoldDB" id="S8EG00"/>
<dbReference type="GO" id="GO:0034965">
    <property type="term" value="P:intronic box C/D snoRNA processing"/>
    <property type="evidence" value="ECO:0007669"/>
    <property type="project" value="TreeGrafter"/>
</dbReference>
<dbReference type="eggNOG" id="ENOG502S6UT">
    <property type="taxonomic scope" value="Eukaryota"/>
</dbReference>
<dbReference type="InterPro" id="IPR013241">
    <property type="entry name" value="RNase_P_Pop3"/>
</dbReference>
<dbReference type="GO" id="GO:0000172">
    <property type="term" value="C:ribonuclease MRP complex"/>
    <property type="evidence" value="ECO:0007669"/>
    <property type="project" value="TreeGrafter"/>
</dbReference>
<organism evidence="2 3">
    <name type="scientific">Fomitopsis schrenkii</name>
    <name type="common">Brown rot fungus</name>
    <dbReference type="NCBI Taxonomy" id="2126942"/>
    <lineage>
        <taxon>Eukaryota</taxon>
        <taxon>Fungi</taxon>
        <taxon>Dikarya</taxon>
        <taxon>Basidiomycota</taxon>
        <taxon>Agaricomycotina</taxon>
        <taxon>Agaricomycetes</taxon>
        <taxon>Polyporales</taxon>
        <taxon>Fomitopsis</taxon>
    </lineage>
</organism>
<dbReference type="GO" id="GO:0006364">
    <property type="term" value="P:rRNA processing"/>
    <property type="evidence" value="ECO:0007669"/>
    <property type="project" value="InterPro"/>
</dbReference>
<dbReference type="Pfam" id="PF08228">
    <property type="entry name" value="RNase_P_pop3"/>
    <property type="match status" value="1"/>
</dbReference>
<dbReference type="GO" id="GO:0004526">
    <property type="term" value="F:ribonuclease P activity"/>
    <property type="evidence" value="ECO:0007669"/>
    <property type="project" value="TreeGrafter"/>
</dbReference>
<feature type="region of interest" description="Disordered" evidence="1">
    <location>
        <begin position="287"/>
        <end position="331"/>
    </location>
</feature>
<dbReference type="InParanoid" id="S8EG00"/>
<reference evidence="2 3" key="1">
    <citation type="journal article" date="2012" name="Science">
        <title>The Paleozoic origin of enzymatic lignin decomposition reconstructed from 31 fungal genomes.</title>
        <authorList>
            <person name="Floudas D."/>
            <person name="Binder M."/>
            <person name="Riley R."/>
            <person name="Barry K."/>
            <person name="Blanchette R.A."/>
            <person name="Henrissat B."/>
            <person name="Martinez A.T."/>
            <person name="Otillar R."/>
            <person name="Spatafora J.W."/>
            <person name="Yadav J.S."/>
            <person name="Aerts A."/>
            <person name="Benoit I."/>
            <person name="Boyd A."/>
            <person name="Carlson A."/>
            <person name="Copeland A."/>
            <person name="Coutinho P.M."/>
            <person name="de Vries R.P."/>
            <person name="Ferreira P."/>
            <person name="Findley K."/>
            <person name="Foster B."/>
            <person name="Gaskell J."/>
            <person name="Glotzer D."/>
            <person name="Gorecki P."/>
            <person name="Heitman J."/>
            <person name="Hesse C."/>
            <person name="Hori C."/>
            <person name="Igarashi K."/>
            <person name="Jurgens J.A."/>
            <person name="Kallen N."/>
            <person name="Kersten P."/>
            <person name="Kohler A."/>
            <person name="Kuees U."/>
            <person name="Kumar T.K.A."/>
            <person name="Kuo A."/>
            <person name="LaButti K."/>
            <person name="Larrondo L.F."/>
            <person name="Lindquist E."/>
            <person name="Ling A."/>
            <person name="Lombard V."/>
            <person name="Lucas S."/>
            <person name="Lundell T."/>
            <person name="Martin R."/>
            <person name="McLaughlin D.J."/>
            <person name="Morgenstern I."/>
            <person name="Morin E."/>
            <person name="Murat C."/>
            <person name="Nagy L.G."/>
            <person name="Nolan M."/>
            <person name="Ohm R.A."/>
            <person name="Patyshakuliyeva A."/>
            <person name="Rokas A."/>
            <person name="Ruiz-Duenas F.J."/>
            <person name="Sabat G."/>
            <person name="Salamov A."/>
            <person name="Samejima M."/>
            <person name="Schmutz J."/>
            <person name="Slot J.C."/>
            <person name="St John F."/>
            <person name="Stenlid J."/>
            <person name="Sun H."/>
            <person name="Sun S."/>
            <person name="Syed K."/>
            <person name="Tsang A."/>
            <person name="Wiebenga A."/>
            <person name="Young D."/>
            <person name="Pisabarro A."/>
            <person name="Eastwood D.C."/>
            <person name="Martin F."/>
            <person name="Cullen D."/>
            <person name="Grigoriev I.V."/>
            <person name="Hibbett D.S."/>
        </authorList>
    </citation>
    <scope>NUCLEOTIDE SEQUENCE</scope>
    <source>
        <strain evidence="3">FP-58527</strain>
    </source>
</reference>
<name>S8EG00_FOMSC</name>
<dbReference type="Gene3D" id="3.30.1330.30">
    <property type="match status" value="1"/>
</dbReference>
<feature type="compositionally biased region" description="Basic and acidic residues" evidence="1">
    <location>
        <begin position="120"/>
        <end position="135"/>
    </location>
</feature>
<accession>S8EG00</accession>
<feature type="region of interest" description="Disordered" evidence="1">
    <location>
        <begin position="1"/>
        <end position="20"/>
    </location>
</feature>
<feature type="compositionally biased region" description="Basic and acidic residues" evidence="1">
    <location>
        <begin position="288"/>
        <end position="300"/>
    </location>
</feature>
<dbReference type="GO" id="GO:0005655">
    <property type="term" value="C:nucleolar ribonuclease P complex"/>
    <property type="evidence" value="ECO:0007669"/>
    <property type="project" value="TreeGrafter"/>
</dbReference>
<proteinExistence type="predicted"/>
<dbReference type="InterPro" id="IPR029064">
    <property type="entry name" value="Ribosomal_eL30-like_sf"/>
</dbReference>
<evidence type="ECO:0000256" key="1">
    <source>
        <dbReference type="SAM" id="MobiDB-lite"/>
    </source>
</evidence>
<dbReference type="EMBL" id="KE504128">
    <property type="protein sequence ID" value="EPT04037.1"/>
    <property type="molecule type" value="Genomic_DNA"/>
</dbReference>
<feature type="compositionally biased region" description="Basic residues" evidence="1">
    <location>
        <begin position="301"/>
        <end position="313"/>
    </location>
</feature>
<evidence type="ECO:0000313" key="3">
    <source>
        <dbReference type="Proteomes" id="UP000015241"/>
    </source>
</evidence>
<dbReference type="PANTHER" id="PTHR28272">
    <property type="entry name" value="RIBONUCLEASES P/MRP PROTEIN SUBUNIT POP3"/>
    <property type="match status" value="1"/>
</dbReference>
<dbReference type="GO" id="GO:0000171">
    <property type="term" value="F:ribonuclease MRP activity"/>
    <property type="evidence" value="ECO:0007669"/>
    <property type="project" value="TreeGrafter"/>
</dbReference>
<sequence>MADKLVRTHTNQSNRSKAKEALERKTVFRSVLDNPFRIQWPSVPANVQNTILARFIDMLHGVPEYRTEHEKQIGKKRKATCPRSTLPPSKRRKFQFRSQNPDDIAVDSDTTGQIGTDGGADVHDGNDAVKPRPDILDHMTTGINEVTKLLERTTRFHSRTTIGKASDMELISKARPAIVLVCRGDVIPPELIQHIPHLVAACNTRRIGTNAPSVHLVPLPRGAESSLAEAIGLRRVSVVALHVDAPRVSELTPLLANVPPLGASWLAAPVDANRSLIPTHIKQLKTTVPKDMRAAKEQRSRGRAGAKARKKAKLQLQPKAPEQAANERPLP</sequence>
<dbReference type="GO" id="GO:0005829">
    <property type="term" value="C:cytosol"/>
    <property type="evidence" value="ECO:0007669"/>
    <property type="project" value="TreeGrafter"/>
</dbReference>
<protein>
    <submittedName>
        <fullName evidence="2">Uncharacterized protein</fullName>
    </submittedName>
</protein>
<dbReference type="OrthoDB" id="20109at2759"/>
<gene>
    <name evidence="2" type="ORF">FOMPIDRAFT_1028362</name>
</gene>
<dbReference type="Proteomes" id="UP000015241">
    <property type="component" value="Unassembled WGS sequence"/>
</dbReference>
<dbReference type="STRING" id="743788.S8EG00"/>
<evidence type="ECO:0000313" key="2">
    <source>
        <dbReference type="EMBL" id="EPT04037.1"/>
    </source>
</evidence>
<keyword evidence="3" id="KW-1185">Reference proteome</keyword>